<gene>
    <name evidence="3" type="ORF">K435DRAFT_780608</name>
</gene>
<evidence type="ECO:0000313" key="3">
    <source>
        <dbReference type="EMBL" id="THU91644.1"/>
    </source>
</evidence>
<dbReference type="AlphaFoldDB" id="A0A4S8LQL4"/>
<feature type="transmembrane region" description="Helical" evidence="2">
    <location>
        <begin position="133"/>
        <end position="152"/>
    </location>
</feature>
<protein>
    <submittedName>
        <fullName evidence="3">Uncharacterized protein</fullName>
    </submittedName>
</protein>
<name>A0A4S8LQL4_DENBC</name>
<feature type="transmembrane region" description="Helical" evidence="2">
    <location>
        <begin position="16"/>
        <end position="36"/>
    </location>
</feature>
<feature type="transmembrane region" description="Helical" evidence="2">
    <location>
        <begin position="48"/>
        <end position="69"/>
    </location>
</feature>
<organism evidence="3 4">
    <name type="scientific">Dendrothele bispora (strain CBS 962.96)</name>
    <dbReference type="NCBI Taxonomy" id="1314807"/>
    <lineage>
        <taxon>Eukaryota</taxon>
        <taxon>Fungi</taxon>
        <taxon>Dikarya</taxon>
        <taxon>Basidiomycota</taxon>
        <taxon>Agaricomycotina</taxon>
        <taxon>Agaricomycetes</taxon>
        <taxon>Agaricomycetidae</taxon>
        <taxon>Agaricales</taxon>
        <taxon>Agaricales incertae sedis</taxon>
        <taxon>Dendrothele</taxon>
    </lineage>
</organism>
<keyword evidence="2" id="KW-1133">Transmembrane helix</keyword>
<dbReference type="Proteomes" id="UP000297245">
    <property type="component" value="Unassembled WGS sequence"/>
</dbReference>
<dbReference type="OrthoDB" id="3354175at2759"/>
<feature type="compositionally biased region" description="Polar residues" evidence="1">
    <location>
        <begin position="331"/>
        <end position="351"/>
    </location>
</feature>
<proteinExistence type="predicted"/>
<reference evidence="3 4" key="1">
    <citation type="journal article" date="2019" name="Nat. Ecol. Evol.">
        <title>Megaphylogeny resolves global patterns of mushroom evolution.</title>
        <authorList>
            <person name="Varga T."/>
            <person name="Krizsan K."/>
            <person name="Foldi C."/>
            <person name="Dima B."/>
            <person name="Sanchez-Garcia M."/>
            <person name="Sanchez-Ramirez S."/>
            <person name="Szollosi G.J."/>
            <person name="Szarkandi J.G."/>
            <person name="Papp V."/>
            <person name="Albert L."/>
            <person name="Andreopoulos W."/>
            <person name="Angelini C."/>
            <person name="Antonin V."/>
            <person name="Barry K.W."/>
            <person name="Bougher N.L."/>
            <person name="Buchanan P."/>
            <person name="Buyck B."/>
            <person name="Bense V."/>
            <person name="Catcheside P."/>
            <person name="Chovatia M."/>
            <person name="Cooper J."/>
            <person name="Damon W."/>
            <person name="Desjardin D."/>
            <person name="Finy P."/>
            <person name="Geml J."/>
            <person name="Haridas S."/>
            <person name="Hughes K."/>
            <person name="Justo A."/>
            <person name="Karasinski D."/>
            <person name="Kautmanova I."/>
            <person name="Kiss B."/>
            <person name="Kocsube S."/>
            <person name="Kotiranta H."/>
            <person name="LaButti K.M."/>
            <person name="Lechner B.E."/>
            <person name="Liimatainen K."/>
            <person name="Lipzen A."/>
            <person name="Lukacs Z."/>
            <person name="Mihaltcheva S."/>
            <person name="Morgado L.N."/>
            <person name="Niskanen T."/>
            <person name="Noordeloos M.E."/>
            <person name="Ohm R.A."/>
            <person name="Ortiz-Santana B."/>
            <person name="Ovrebo C."/>
            <person name="Racz N."/>
            <person name="Riley R."/>
            <person name="Savchenko A."/>
            <person name="Shiryaev A."/>
            <person name="Soop K."/>
            <person name="Spirin V."/>
            <person name="Szebenyi C."/>
            <person name="Tomsovsky M."/>
            <person name="Tulloss R.E."/>
            <person name="Uehling J."/>
            <person name="Grigoriev I.V."/>
            <person name="Vagvolgyi C."/>
            <person name="Papp T."/>
            <person name="Martin F.M."/>
            <person name="Miettinen O."/>
            <person name="Hibbett D.S."/>
            <person name="Nagy L.G."/>
        </authorList>
    </citation>
    <scope>NUCLEOTIDE SEQUENCE [LARGE SCALE GENOMIC DNA]</scope>
    <source>
        <strain evidence="3 4">CBS 962.96</strain>
    </source>
</reference>
<feature type="transmembrane region" description="Helical" evidence="2">
    <location>
        <begin position="250"/>
        <end position="268"/>
    </location>
</feature>
<keyword evidence="2" id="KW-0812">Transmembrane</keyword>
<evidence type="ECO:0000256" key="1">
    <source>
        <dbReference type="SAM" id="MobiDB-lite"/>
    </source>
</evidence>
<keyword evidence="2" id="KW-0472">Membrane</keyword>
<accession>A0A4S8LQL4</accession>
<evidence type="ECO:0000313" key="4">
    <source>
        <dbReference type="Proteomes" id="UP000297245"/>
    </source>
</evidence>
<evidence type="ECO:0000256" key="2">
    <source>
        <dbReference type="SAM" id="Phobius"/>
    </source>
</evidence>
<feature type="region of interest" description="Disordered" evidence="1">
    <location>
        <begin position="307"/>
        <end position="351"/>
    </location>
</feature>
<sequence>MPEGTSLNDIAFDTTAIISLAFEWGLYGISVLMYGATLREVVFSPGKVNHKMVALATAFFVLSTAHAIVDLIRLNEGLVNERNTFPGGPEVFFADATQLYFLIRSGFYLTQTLLADAVVVYRCYVVWQSKWAIVFPSCLWISLLATSIGALYSLGRAVTEHGGVQIFFLAKWINAFFAMSLSTNLISTGILAFKIWSVNKRSAQYRVSTGLLGPVFRVVIDSGILYSVTLTVTLITFVSRSNSQYICLDMLMPIIAISFYMIILRISMAKRNMSSLRHSAMGSVTPSTHRSRATDYNLRPVHISHAQLRQDGSGGTKEGTGSPPPLKLEQIQDNRLSISESSTQWSGPQAV</sequence>
<feature type="transmembrane region" description="Helical" evidence="2">
    <location>
        <begin position="99"/>
        <end position="121"/>
    </location>
</feature>
<feature type="transmembrane region" description="Helical" evidence="2">
    <location>
        <begin position="172"/>
        <end position="193"/>
    </location>
</feature>
<keyword evidence="4" id="KW-1185">Reference proteome</keyword>
<dbReference type="EMBL" id="ML179301">
    <property type="protein sequence ID" value="THU91644.1"/>
    <property type="molecule type" value="Genomic_DNA"/>
</dbReference>
<feature type="transmembrane region" description="Helical" evidence="2">
    <location>
        <begin position="214"/>
        <end position="238"/>
    </location>
</feature>